<reference evidence="1 2" key="1">
    <citation type="journal article" date="2024" name="bioRxiv">
        <title>A reference genome for Trichogramma kaykai: A tiny desert-dwelling parasitoid wasp with competing sex-ratio distorters.</title>
        <authorList>
            <person name="Culotta J."/>
            <person name="Lindsey A.R."/>
        </authorList>
    </citation>
    <scope>NUCLEOTIDE SEQUENCE [LARGE SCALE GENOMIC DNA]</scope>
    <source>
        <strain evidence="1 2">KSX58</strain>
    </source>
</reference>
<name>A0ABD2X8P6_9HYME</name>
<organism evidence="1 2">
    <name type="scientific">Trichogramma kaykai</name>
    <dbReference type="NCBI Taxonomy" id="54128"/>
    <lineage>
        <taxon>Eukaryota</taxon>
        <taxon>Metazoa</taxon>
        <taxon>Ecdysozoa</taxon>
        <taxon>Arthropoda</taxon>
        <taxon>Hexapoda</taxon>
        <taxon>Insecta</taxon>
        <taxon>Pterygota</taxon>
        <taxon>Neoptera</taxon>
        <taxon>Endopterygota</taxon>
        <taxon>Hymenoptera</taxon>
        <taxon>Apocrita</taxon>
        <taxon>Proctotrupomorpha</taxon>
        <taxon>Chalcidoidea</taxon>
        <taxon>Trichogrammatidae</taxon>
        <taxon>Trichogramma</taxon>
    </lineage>
</organism>
<dbReference type="Proteomes" id="UP001627154">
    <property type="component" value="Unassembled WGS sequence"/>
</dbReference>
<sequence length="74" mass="8237">MGAVFFHKSKMFLSFCQRCLSIRSPGIKCEIAPGVELVSFGTDKTTPSPSSSWRNERNRETVEAVSRVKVATLE</sequence>
<protein>
    <submittedName>
        <fullName evidence="1">Uncharacterized protein</fullName>
    </submittedName>
</protein>
<evidence type="ECO:0000313" key="1">
    <source>
        <dbReference type="EMBL" id="KAL3401006.1"/>
    </source>
</evidence>
<gene>
    <name evidence="1" type="ORF">TKK_005656</name>
</gene>
<dbReference type="EMBL" id="JBJJXI010000049">
    <property type="protein sequence ID" value="KAL3401006.1"/>
    <property type="molecule type" value="Genomic_DNA"/>
</dbReference>
<evidence type="ECO:0000313" key="2">
    <source>
        <dbReference type="Proteomes" id="UP001627154"/>
    </source>
</evidence>
<comment type="caution">
    <text evidence="1">The sequence shown here is derived from an EMBL/GenBank/DDBJ whole genome shotgun (WGS) entry which is preliminary data.</text>
</comment>
<keyword evidence="2" id="KW-1185">Reference proteome</keyword>
<dbReference type="AlphaFoldDB" id="A0ABD2X8P6"/>
<proteinExistence type="predicted"/>
<accession>A0ABD2X8P6</accession>